<feature type="transmembrane region" description="Helical" evidence="8">
    <location>
        <begin position="212"/>
        <end position="231"/>
    </location>
</feature>
<dbReference type="GO" id="GO:0012505">
    <property type="term" value="C:endomembrane system"/>
    <property type="evidence" value="ECO:0007669"/>
    <property type="project" value="UniProtKB-SubCell"/>
</dbReference>
<dbReference type="PANTHER" id="PTHR13301">
    <property type="entry name" value="X-BOX TRANSCRIPTION FACTOR-RELATED"/>
    <property type="match status" value="1"/>
</dbReference>
<evidence type="ECO:0000256" key="5">
    <source>
        <dbReference type="ARBA" id="ARBA00022989"/>
    </source>
</evidence>
<keyword evidence="10" id="KW-1185">Reference proteome</keyword>
<gene>
    <name evidence="9" type="ORF">LWI29_035127</name>
</gene>
<dbReference type="Pfam" id="PF03552">
    <property type="entry name" value="Cellulose_synt"/>
    <property type="match status" value="1"/>
</dbReference>
<keyword evidence="3" id="KW-0808">Transferase</keyword>
<keyword evidence="4 8" id="KW-0812">Transmembrane</keyword>
<reference evidence="9" key="1">
    <citation type="journal article" date="2022" name="Plant J.">
        <title>Strategies of tolerance reflected in two North American maple genomes.</title>
        <authorList>
            <person name="McEvoy S.L."/>
            <person name="Sezen U.U."/>
            <person name="Trouern-Trend A."/>
            <person name="McMahon S.M."/>
            <person name="Schaberg P.G."/>
            <person name="Yang J."/>
            <person name="Wegrzyn J.L."/>
            <person name="Swenson N.G."/>
        </authorList>
    </citation>
    <scope>NUCLEOTIDE SEQUENCE</scope>
    <source>
        <strain evidence="9">NS2018</strain>
    </source>
</reference>
<keyword evidence="2" id="KW-0328">Glycosyltransferase</keyword>
<evidence type="ECO:0000256" key="4">
    <source>
        <dbReference type="ARBA" id="ARBA00022692"/>
    </source>
</evidence>
<dbReference type="EMBL" id="JAUESC010000001">
    <property type="protein sequence ID" value="KAK0608731.1"/>
    <property type="molecule type" value="Genomic_DNA"/>
</dbReference>
<reference evidence="9" key="2">
    <citation type="submission" date="2023-06" db="EMBL/GenBank/DDBJ databases">
        <authorList>
            <person name="Swenson N.G."/>
            <person name="Wegrzyn J.L."/>
            <person name="Mcevoy S.L."/>
        </authorList>
    </citation>
    <scope>NUCLEOTIDE SEQUENCE</scope>
    <source>
        <strain evidence="9">NS2018</strain>
        <tissue evidence="9">Leaf</tissue>
    </source>
</reference>
<dbReference type="GO" id="GO:0071555">
    <property type="term" value="P:cell wall organization"/>
    <property type="evidence" value="ECO:0007669"/>
    <property type="project" value="UniProtKB-KW"/>
</dbReference>
<accession>A0AA39SZZ3</accession>
<name>A0AA39SZZ3_ACESA</name>
<dbReference type="InterPro" id="IPR005150">
    <property type="entry name" value="Cellulose_synth"/>
</dbReference>
<proteinExistence type="predicted"/>
<organism evidence="9 10">
    <name type="scientific">Acer saccharum</name>
    <name type="common">Sugar maple</name>
    <dbReference type="NCBI Taxonomy" id="4024"/>
    <lineage>
        <taxon>Eukaryota</taxon>
        <taxon>Viridiplantae</taxon>
        <taxon>Streptophyta</taxon>
        <taxon>Embryophyta</taxon>
        <taxon>Tracheophyta</taxon>
        <taxon>Spermatophyta</taxon>
        <taxon>Magnoliopsida</taxon>
        <taxon>eudicotyledons</taxon>
        <taxon>Gunneridae</taxon>
        <taxon>Pentapetalae</taxon>
        <taxon>rosids</taxon>
        <taxon>malvids</taxon>
        <taxon>Sapindales</taxon>
        <taxon>Sapindaceae</taxon>
        <taxon>Hippocastanoideae</taxon>
        <taxon>Acereae</taxon>
        <taxon>Acer</taxon>
    </lineage>
</organism>
<evidence type="ECO:0000313" key="10">
    <source>
        <dbReference type="Proteomes" id="UP001168877"/>
    </source>
</evidence>
<dbReference type="AlphaFoldDB" id="A0AA39SZZ3"/>
<sequence length="300" mass="33945">MVEDYFTGFLLHCKGWNSVLCNPSRPAFLGTATTKLNDTLVQGTRWNCGVLEVTLSKFCPPIYGLSRMSVLQTMCYGYYALQPLFSLPLWCFATVPQLCLLNGIPIYPKVTPLKLIVSSSWFLIFASVFVFSLLKHLEEVLITGGSVLTWWNEQRFWMIKSITAYTYGILDTILKHCGTRQPSFLPTDKVADDEQMRLYQMGKFNFQMSPNLLTPLVTLVILNMISFAGGIARMVIQGSWDEMFGQVFLSFYILLVNYPVIEGMTSRKDKARIPPSVALLSLVLSIVFLLLCSMALRFES</sequence>
<feature type="transmembrane region" description="Helical" evidence="8">
    <location>
        <begin position="76"/>
        <end position="95"/>
    </location>
</feature>
<evidence type="ECO:0000313" key="9">
    <source>
        <dbReference type="EMBL" id="KAK0608731.1"/>
    </source>
</evidence>
<protein>
    <recommendedName>
        <fullName evidence="11">Cellulose synthase-like protein G2</fullName>
    </recommendedName>
</protein>
<evidence type="ECO:0008006" key="11">
    <source>
        <dbReference type="Google" id="ProtNLM"/>
    </source>
</evidence>
<evidence type="ECO:0000256" key="3">
    <source>
        <dbReference type="ARBA" id="ARBA00022679"/>
    </source>
</evidence>
<dbReference type="GO" id="GO:0016020">
    <property type="term" value="C:membrane"/>
    <property type="evidence" value="ECO:0007669"/>
    <property type="project" value="InterPro"/>
</dbReference>
<dbReference type="GO" id="GO:0030244">
    <property type="term" value="P:cellulose biosynthetic process"/>
    <property type="evidence" value="ECO:0007669"/>
    <property type="project" value="InterPro"/>
</dbReference>
<evidence type="ECO:0000256" key="6">
    <source>
        <dbReference type="ARBA" id="ARBA00023136"/>
    </source>
</evidence>
<evidence type="ECO:0000256" key="7">
    <source>
        <dbReference type="ARBA" id="ARBA00023316"/>
    </source>
</evidence>
<keyword evidence="6 8" id="KW-0472">Membrane</keyword>
<keyword evidence="7" id="KW-0961">Cell wall biogenesis/degradation</keyword>
<dbReference type="GO" id="GO:0016760">
    <property type="term" value="F:cellulose synthase (UDP-forming) activity"/>
    <property type="evidence" value="ECO:0007669"/>
    <property type="project" value="InterPro"/>
</dbReference>
<feature type="transmembrane region" description="Helical" evidence="8">
    <location>
        <begin position="115"/>
        <end position="134"/>
    </location>
</feature>
<feature type="transmembrane region" description="Helical" evidence="8">
    <location>
        <begin position="243"/>
        <end position="261"/>
    </location>
</feature>
<feature type="transmembrane region" description="Helical" evidence="8">
    <location>
        <begin position="273"/>
        <end position="296"/>
    </location>
</feature>
<dbReference type="Proteomes" id="UP001168877">
    <property type="component" value="Unassembled WGS sequence"/>
</dbReference>
<comment type="subcellular location">
    <subcellularLocation>
        <location evidence="1">Endomembrane system</location>
    </subcellularLocation>
</comment>
<keyword evidence="5 8" id="KW-1133">Transmembrane helix</keyword>
<evidence type="ECO:0000256" key="8">
    <source>
        <dbReference type="SAM" id="Phobius"/>
    </source>
</evidence>
<comment type="caution">
    <text evidence="9">The sequence shown here is derived from an EMBL/GenBank/DDBJ whole genome shotgun (WGS) entry which is preliminary data.</text>
</comment>
<evidence type="ECO:0000256" key="2">
    <source>
        <dbReference type="ARBA" id="ARBA00022676"/>
    </source>
</evidence>
<evidence type="ECO:0000256" key="1">
    <source>
        <dbReference type="ARBA" id="ARBA00004308"/>
    </source>
</evidence>